<name>A0A372G997_9ACTN</name>
<protein>
    <submittedName>
        <fullName evidence="2">VOC family protein</fullName>
    </submittedName>
</protein>
<dbReference type="Gene3D" id="3.10.180.10">
    <property type="entry name" value="2,3-Dihydroxybiphenyl 1,2-Dioxygenase, domain 1"/>
    <property type="match status" value="1"/>
</dbReference>
<dbReference type="Pfam" id="PF00903">
    <property type="entry name" value="Glyoxalase"/>
    <property type="match status" value="1"/>
</dbReference>
<proteinExistence type="predicted"/>
<dbReference type="RefSeq" id="WP_117403833.1">
    <property type="nucleotide sequence ID" value="NZ_QVNQ01000011.1"/>
</dbReference>
<dbReference type="SUPFAM" id="SSF54593">
    <property type="entry name" value="Glyoxalase/Bleomycin resistance protein/Dihydroxybiphenyl dioxygenase"/>
    <property type="match status" value="1"/>
</dbReference>
<keyword evidence="3" id="KW-1185">Reference proteome</keyword>
<dbReference type="InterPro" id="IPR004360">
    <property type="entry name" value="Glyas_Fos-R_dOase_dom"/>
</dbReference>
<accession>A0A372G997</accession>
<dbReference type="AlphaFoldDB" id="A0A372G997"/>
<evidence type="ECO:0000313" key="3">
    <source>
        <dbReference type="Proteomes" id="UP000262882"/>
    </source>
</evidence>
<evidence type="ECO:0000259" key="1">
    <source>
        <dbReference type="PROSITE" id="PS51819"/>
    </source>
</evidence>
<gene>
    <name evidence="2" type="ORF">D0T12_30010</name>
</gene>
<dbReference type="OrthoDB" id="4548523at2"/>
<dbReference type="Proteomes" id="UP000262882">
    <property type="component" value="Unassembled WGS sequence"/>
</dbReference>
<dbReference type="PROSITE" id="PS51819">
    <property type="entry name" value="VOC"/>
    <property type="match status" value="1"/>
</dbReference>
<feature type="domain" description="VOC" evidence="1">
    <location>
        <begin position="4"/>
        <end position="125"/>
    </location>
</feature>
<reference evidence="2 3" key="1">
    <citation type="submission" date="2018-08" db="EMBL/GenBank/DDBJ databases">
        <title>Actinomadura spongicola sp. nov., isolated from marine sponge Leucetta chagosensis.</title>
        <authorList>
            <person name="Li L."/>
            <person name="Lin H.W."/>
        </authorList>
    </citation>
    <scope>NUCLEOTIDE SEQUENCE [LARGE SCALE GENOMIC DNA]</scope>
    <source>
        <strain evidence="2 3">LHW52907</strain>
    </source>
</reference>
<sequence length="141" mass="15954">MFRGFATIVFWADELEAAKDWYSRVLEMKPYFSRPGPDGNTAYYEFRVGDYENEFGLIDGRYRPSSTEPGGAIMYWHVDDLEGTFERLLSLGAKEHQPITAQGDTGFVTASVVDPFGNVLGIMTNPHYLEILETLRPSSEN</sequence>
<evidence type="ECO:0000313" key="2">
    <source>
        <dbReference type="EMBL" id="RFS81941.1"/>
    </source>
</evidence>
<comment type="caution">
    <text evidence="2">The sequence shown here is derived from an EMBL/GenBank/DDBJ whole genome shotgun (WGS) entry which is preliminary data.</text>
</comment>
<dbReference type="InterPro" id="IPR037523">
    <property type="entry name" value="VOC_core"/>
</dbReference>
<organism evidence="2 3">
    <name type="scientific">Actinomadura spongiicola</name>
    <dbReference type="NCBI Taxonomy" id="2303421"/>
    <lineage>
        <taxon>Bacteria</taxon>
        <taxon>Bacillati</taxon>
        <taxon>Actinomycetota</taxon>
        <taxon>Actinomycetes</taxon>
        <taxon>Streptosporangiales</taxon>
        <taxon>Thermomonosporaceae</taxon>
        <taxon>Actinomadura</taxon>
    </lineage>
</organism>
<dbReference type="EMBL" id="QVNQ01000011">
    <property type="protein sequence ID" value="RFS81941.1"/>
    <property type="molecule type" value="Genomic_DNA"/>
</dbReference>
<dbReference type="InterPro" id="IPR029068">
    <property type="entry name" value="Glyas_Bleomycin-R_OHBP_Dase"/>
</dbReference>